<dbReference type="SUPFAM" id="SSF51735">
    <property type="entry name" value="NAD(P)-binding Rossmann-fold domains"/>
    <property type="match status" value="1"/>
</dbReference>
<dbReference type="GO" id="GO:0004665">
    <property type="term" value="F:prephenate dehydrogenase (NADP+) activity"/>
    <property type="evidence" value="ECO:0007669"/>
    <property type="project" value="InterPro"/>
</dbReference>
<feature type="domain" description="Prephenate/arogenate dehydrogenase" evidence="3">
    <location>
        <begin position="18"/>
        <end position="299"/>
    </location>
</feature>
<sequence>MPAPPAFPACTSASSQVLRVGVVGFGCFGQFLAGHLSRTNHVFVTSIDEQVCGMAAELSCTWVPWGRAVTEMLTIARVDVLIIATSIVSFASVVSELPFDLLRSAQPLIVDVLSVKEYPRGVLLREMPAQCDILCTHPMFGPSSGRGSWEGLRFVFDEVRISNAGRARSFLSFFELAGCAMVPMSCAQHDQQAASTQFLTHLTGRVLAEQACEPTPIDTVGYQNLCAVKDNVCKDSFDLFYGLFKYNQCSLDQLRRFRDSLSAVEAQLMERMQKESGERPRSRGAAGRPSAAHGRRRGARLVRRRSRDCKRASRRWQGALGA</sequence>
<dbReference type="InterPro" id="IPR003099">
    <property type="entry name" value="Prephen_DH"/>
</dbReference>
<feature type="compositionally biased region" description="Basic and acidic residues" evidence="2">
    <location>
        <begin position="271"/>
        <end position="281"/>
    </location>
</feature>
<dbReference type="Pfam" id="PF26213">
    <property type="entry name" value="TYRAAT1_C"/>
    <property type="match status" value="1"/>
</dbReference>
<gene>
    <name evidence="4" type="ORF">BRAN1462_LOCUS57768</name>
</gene>
<organism evidence="4">
    <name type="scientific">Zooxanthella nutricula</name>
    <dbReference type="NCBI Taxonomy" id="1333877"/>
    <lineage>
        <taxon>Eukaryota</taxon>
        <taxon>Sar</taxon>
        <taxon>Alveolata</taxon>
        <taxon>Dinophyceae</taxon>
        <taxon>Peridiniales</taxon>
        <taxon>Peridiniales incertae sedis</taxon>
        <taxon>Zooxanthella</taxon>
    </lineage>
</organism>
<dbReference type="PROSITE" id="PS51176">
    <property type="entry name" value="PDH_ADH"/>
    <property type="match status" value="1"/>
</dbReference>
<dbReference type="AlphaFoldDB" id="A0A7S2QDY9"/>
<evidence type="ECO:0000313" key="4">
    <source>
        <dbReference type="EMBL" id="CAD9639946.1"/>
    </source>
</evidence>
<dbReference type="PANTHER" id="PTHR43207">
    <property type="entry name" value="AROGENATE DEHYDROGENASE-RELATED"/>
    <property type="match status" value="1"/>
</dbReference>
<keyword evidence="1" id="KW-0560">Oxidoreductase</keyword>
<reference evidence="4" key="1">
    <citation type="submission" date="2021-01" db="EMBL/GenBank/DDBJ databases">
        <authorList>
            <person name="Corre E."/>
            <person name="Pelletier E."/>
            <person name="Niang G."/>
            <person name="Scheremetjew M."/>
            <person name="Finn R."/>
            <person name="Kale V."/>
            <person name="Holt S."/>
            <person name="Cochrane G."/>
            <person name="Meng A."/>
            <person name="Brown T."/>
            <person name="Cohen L."/>
        </authorList>
    </citation>
    <scope>NUCLEOTIDE SEQUENCE</scope>
    <source>
        <strain evidence="4">RCC3387</strain>
    </source>
</reference>
<accession>A0A7S2QDY9</accession>
<feature type="region of interest" description="Disordered" evidence="2">
    <location>
        <begin position="271"/>
        <end position="322"/>
    </location>
</feature>
<proteinExistence type="predicted"/>
<evidence type="ECO:0000256" key="1">
    <source>
        <dbReference type="ARBA" id="ARBA00023002"/>
    </source>
</evidence>
<name>A0A7S2QDY9_9DINO</name>
<evidence type="ECO:0000259" key="3">
    <source>
        <dbReference type="PROSITE" id="PS51176"/>
    </source>
</evidence>
<dbReference type="EMBL" id="HBGW01091050">
    <property type="protein sequence ID" value="CAD9639946.1"/>
    <property type="molecule type" value="Transcribed_RNA"/>
</dbReference>
<dbReference type="PANTHER" id="PTHR43207:SF4">
    <property type="entry name" value="AROGENATE DEHYDROGENASE 2, CHLOROPLASTIC"/>
    <property type="match status" value="1"/>
</dbReference>
<protein>
    <recommendedName>
        <fullName evidence="3">Prephenate/arogenate dehydrogenase domain-containing protein</fullName>
    </recommendedName>
</protein>
<dbReference type="GO" id="GO:0006571">
    <property type="term" value="P:tyrosine biosynthetic process"/>
    <property type="evidence" value="ECO:0007669"/>
    <property type="project" value="InterPro"/>
</dbReference>
<evidence type="ECO:0000256" key="2">
    <source>
        <dbReference type="SAM" id="MobiDB-lite"/>
    </source>
</evidence>
<dbReference type="InterPro" id="IPR059064">
    <property type="entry name" value="TYRAAT2_C"/>
</dbReference>
<dbReference type="InterPro" id="IPR036291">
    <property type="entry name" value="NAD(P)-bd_dom_sf"/>
</dbReference>
<dbReference type="Gene3D" id="3.40.50.720">
    <property type="entry name" value="NAD(P)-binding Rossmann-like Domain"/>
    <property type="match status" value="1"/>
</dbReference>
<dbReference type="GO" id="GO:0033730">
    <property type="term" value="F:arogenate dehydrogenase (NADP+) activity"/>
    <property type="evidence" value="ECO:0007669"/>
    <property type="project" value="InterPro"/>
</dbReference>
<feature type="compositionally biased region" description="Low complexity" evidence="2">
    <location>
        <begin position="283"/>
        <end position="292"/>
    </location>
</feature>
<dbReference type="InterPro" id="IPR045011">
    <property type="entry name" value="TYRAAT1/2"/>
</dbReference>
<feature type="compositionally biased region" description="Basic residues" evidence="2">
    <location>
        <begin position="293"/>
        <end position="314"/>
    </location>
</feature>
<dbReference type="GO" id="GO:0008977">
    <property type="term" value="F:prephenate dehydrogenase (NAD+) activity"/>
    <property type="evidence" value="ECO:0007669"/>
    <property type="project" value="InterPro"/>
</dbReference>